<sequence length="37" mass="4278">MTLMPIITQLTCEGNQISGNKARWETHKLMSYHITTE</sequence>
<protein>
    <submittedName>
        <fullName evidence="1">Uncharacterized protein</fullName>
    </submittedName>
</protein>
<name>A0A1X9I226_STRSU</name>
<proteinExistence type="predicted"/>
<evidence type="ECO:0000313" key="1">
    <source>
        <dbReference type="EMBL" id="ANJ64307.1"/>
    </source>
</evidence>
<dbReference type="EMBL" id="KX077886">
    <property type="protein sequence ID" value="ANJ64307.1"/>
    <property type="molecule type" value="Genomic_DNA"/>
</dbReference>
<reference evidence="1" key="1">
    <citation type="journal article" date="2016" name="Front. Cell. Infect. Microbiol.">
        <title>Evolution and Diversity of the Antimicrobial Resistance Associated Mobilome in Streptococcus suis: A Probable Mobile Genetic Elements Reservoir for Other Streptococci.</title>
        <authorList>
            <person name="Huang J."/>
            <person name="Ma J."/>
            <person name="Shang K."/>
            <person name="Hu X."/>
            <person name="Liang Y."/>
            <person name="Li D."/>
            <person name="Wu Z."/>
            <person name="Dai L."/>
            <person name="Chen L."/>
            <person name="Wang L."/>
        </authorList>
    </citation>
    <scope>NUCLEOTIDE SEQUENCE</scope>
    <source>
        <strain evidence="1">JH1308</strain>
    </source>
</reference>
<accession>A0A1X9I226</accession>
<dbReference type="AlphaFoldDB" id="A0A1X9I226"/>
<organism evidence="1">
    <name type="scientific">Streptococcus suis</name>
    <dbReference type="NCBI Taxonomy" id="1307"/>
    <lineage>
        <taxon>Bacteria</taxon>
        <taxon>Bacillati</taxon>
        <taxon>Bacillota</taxon>
        <taxon>Bacilli</taxon>
        <taxon>Lactobacillales</taxon>
        <taxon>Streptococcaceae</taxon>
        <taxon>Streptococcus</taxon>
    </lineage>
</organism>